<evidence type="ECO:0000313" key="2">
    <source>
        <dbReference type="EMBL" id="MCR0983967.1"/>
    </source>
</evidence>
<name>A0ABT1X782_9PROT</name>
<gene>
    <name evidence="2" type="ORF">NRP21_18085</name>
</gene>
<evidence type="ECO:0000256" key="1">
    <source>
        <dbReference type="SAM" id="MobiDB-lite"/>
    </source>
</evidence>
<reference evidence="2 3" key="1">
    <citation type="submission" date="2022-06" db="EMBL/GenBank/DDBJ databases">
        <title>Roseomonas CN29.</title>
        <authorList>
            <person name="Cheng Y."/>
            <person name="He X."/>
        </authorList>
    </citation>
    <scope>NUCLEOTIDE SEQUENCE [LARGE SCALE GENOMIC DNA]</scope>
    <source>
        <strain evidence="2 3">CN29</strain>
    </source>
</reference>
<evidence type="ECO:0000313" key="3">
    <source>
        <dbReference type="Proteomes" id="UP001524642"/>
    </source>
</evidence>
<dbReference type="EMBL" id="JANJOU010000017">
    <property type="protein sequence ID" value="MCR0983967.1"/>
    <property type="molecule type" value="Genomic_DNA"/>
</dbReference>
<keyword evidence="3" id="KW-1185">Reference proteome</keyword>
<accession>A0ABT1X782</accession>
<sequence>MNRSRRPRPGPAKKGSSRPASPSAEVARLSRKLDECRARLAQIEKHGIDSATAQRLAALEEGQQVARGQAVDAALAKSKAEAELRALRKAITEAPGPLGWLLRRATRRLDISGA</sequence>
<organism evidence="2 3">
    <name type="scientific">Roseomonas populi</name>
    <dbReference type="NCBI Taxonomy" id="3121582"/>
    <lineage>
        <taxon>Bacteria</taxon>
        <taxon>Pseudomonadati</taxon>
        <taxon>Pseudomonadota</taxon>
        <taxon>Alphaproteobacteria</taxon>
        <taxon>Acetobacterales</taxon>
        <taxon>Roseomonadaceae</taxon>
        <taxon>Roseomonas</taxon>
    </lineage>
</organism>
<comment type="caution">
    <text evidence="2">The sequence shown here is derived from an EMBL/GenBank/DDBJ whole genome shotgun (WGS) entry which is preliminary data.</text>
</comment>
<feature type="region of interest" description="Disordered" evidence="1">
    <location>
        <begin position="1"/>
        <end position="29"/>
    </location>
</feature>
<protein>
    <recommendedName>
        <fullName evidence="4">DUF2312 domain-containing protein</fullName>
    </recommendedName>
</protein>
<dbReference type="Proteomes" id="UP001524642">
    <property type="component" value="Unassembled WGS sequence"/>
</dbReference>
<dbReference type="RefSeq" id="WP_257717626.1">
    <property type="nucleotide sequence ID" value="NZ_JANJOU010000017.1"/>
</dbReference>
<evidence type="ECO:0008006" key="4">
    <source>
        <dbReference type="Google" id="ProtNLM"/>
    </source>
</evidence>
<proteinExistence type="predicted"/>